<reference evidence="1" key="3">
    <citation type="submission" date="2025-08" db="UniProtKB">
        <authorList>
            <consortium name="Ensembl"/>
        </authorList>
    </citation>
    <scope>IDENTIFICATION</scope>
    <source>
        <strain evidence="1">C57BL/6J</strain>
    </source>
</reference>
<dbReference type="VEuPathDB" id="HostDB:ENSMUSG00000038975"/>
<evidence type="ECO:0000313" key="1">
    <source>
        <dbReference type="Ensembl" id="ENSMUSP00000143258.2"/>
    </source>
</evidence>
<dbReference type="Antibodypedia" id="19716">
    <property type="antibodies" value="76 antibodies from 24 providers"/>
</dbReference>
<dbReference type="AlphaFoldDB" id="A0A0G2JFP7"/>
<reference evidence="1 3" key="2">
    <citation type="journal article" date="2011" name="PLoS Biol.">
        <title>Modernizing reference genome assemblies.</title>
        <authorList>
            <person name="Church D.M."/>
            <person name="Schneider V.A."/>
            <person name="Graves T."/>
            <person name="Auger K."/>
            <person name="Cunningham F."/>
            <person name="Bouk N."/>
            <person name="Chen H.C."/>
            <person name="Agarwala R."/>
            <person name="McLaren W.M."/>
            <person name="Ritchie G.R."/>
            <person name="Albracht D."/>
            <person name="Kremitzki M."/>
            <person name="Rock S."/>
            <person name="Kotkiewicz H."/>
            <person name="Kremitzki C."/>
            <person name="Wollam A."/>
            <person name="Trani L."/>
            <person name="Fulton L."/>
            <person name="Fulton R."/>
            <person name="Matthews L."/>
            <person name="Whitehead S."/>
            <person name="Chow W."/>
            <person name="Torrance J."/>
            <person name="Dunn M."/>
            <person name="Harden G."/>
            <person name="Threadgold G."/>
            <person name="Wood J."/>
            <person name="Collins J."/>
            <person name="Heath P."/>
            <person name="Griffiths G."/>
            <person name="Pelan S."/>
            <person name="Grafham D."/>
            <person name="Eichler E.E."/>
            <person name="Weinstock G."/>
            <person name="Mardis E.R."/>
            <person name="Wilson R.K."/>
            <person name="Howe K."/>
            <person name="Flicek P."/>
            <person name="Hubbard T."/>
        </authorList>
    </citation>
    <scope>NUCLEOTIDE SEQUENCE [LARGE SCALE GENOMIC DNA]</scope>
    <source>
        <strain evidence="1 3">C57BL/6J</strain>
    </source>
</reference>
<proteinExistence type="predicted"/>
<evidence type="ECO:0000313" key="3">
    <source>
        <dbReference type="Proteomes" id="UP000000589"/>
    </source>
</evidence>
<dbReference type="AGR" id="MGI:99537"/>
<dbReference type="Proteomes" id="UP000000589">
    <property type="component" value="Chromosome 3"/>
</dbReference>
<name>A0A0G2JFP7_MOUSE</name>
<keyword evidence="3" id="KW-1185">Reference proteome</keyword>
<reference evidence="1" key="4">
    <citation type="submission" date="2025-09" db="UniProtKB">
        <authorList>
            <consortium name="Ensembl"/>
        </authorList>
    </citation>
    <scope>IDENTIFICATION</scope>
    <source>
        <strain evidence="1">C57BL/6J</strain>
    </source>
</reference>
<dbReference type="MGI" id="MGI:99537">
    <property type="gene designation" value="Rabggtb"/>
</dbReference>
<reference evidence="1 3" key="1">
    <citation type="journal article" date="2009" name="PLoS Biol.">
        <title>Lineage-specific biology revealed by a finished genome assembly of the mouse.</title>
        <authorList>
            <consortium name="Mouse Genome Sequencing Consortium"/>
            <person name="Church D.M."/>
            <person name="Goodstadt L."/>
            <person name="Hillier L.W."/>
            <person name="Zody M.C."/>
            <person name="Goldstein S."/>
            <person name="She X."/>
            <person name="Bult C.J."/>
            <person name="Agarwala R."/>
            <person name="Cherry J.L."/>
            <person name="DiCuccio M."/>
            <person name="Hlavina W."/>
            <person name="Kapustin Y."/>
            <person name="Meric P."/>
            <person name="Maglott D."/>
            <person name="Birtle Z."/>
            <person name="Marques A.C."/>
            <person name="Graves T."/>
            <person name="Zhou S."/>
            <person name="Teague B."/>
            <person name="Potamousis K."/>
            <person name="Churas C."/>
            <person name="Place M."/>
            <person name="Herschleb J."/>
            <person name="Runnheim R."/>
            <person name="Forrest D."/>
            <person name="Amos-Landgraf J."/>
            <person name="Schwartz D.C."/>
            <person name="Cheng Z."/>
            <person name="Lindblad-Toh K."/>
            <person name="Eichler E.E."/>
            <person name="Ponting C.P."/>
        </authorList>
    </citation>
    <scope>NUCLEOTIDE SEQUENCE [LARGE SCALE GENOMIC DNA]</scope>
    <source>
        <strain evidence="1 3">C57BL/6J</strain>
    </source>
</reference>
<organism evidence="1 3">
    <name type="scientific">Mus musculus</name>
    <name type="common">Mouse</name>
    <dbReference type="NCBI Taxonomy" id="10090"/>
    <lineage>
        <taxon>Eukaryota</taxon>
        <taxon>Metazoa</taxon>
        <taxon>Chordata</taxon>
        <taxon>Craniata</taxon>
        <taxon>Vertebrata</taxon>
        <taxon>Euteleostomi</taxon>
        <taxon>Mammalia</taxon>
        <taxon>Eutheria</taxon>
        <taxon>Euarchontoglires</taxon>
        <taxon>Glires</taxon>
        <taxon>Rodentia</taxon>
        <taxon>Myomorpha</taxon>
        <taxon>Muroidea</taxon>
        <taxon>Muridae</taxon>
        <taxon>Murinae</taxon>
        <taxon>Mus</taxon>
        <taxon>Mus</taxon>
    </lineage>
</organism>
<dbReference type="ExpressionAtlas" id="A0A0G2JFP7">
    <property type="expression patterns" value="baseline and differential"/>
</dbReference>
<protein>
    <submittedName>
        <fullName evidence="1">Rab geranylgeranyl transferase, b subunit</fullName>
    </submittedName>
</protein>
<dbReference type="GeneTree" id="ENSGT00950000183128"/>
<dbReference type="Ensembl" id="ENSMUST00000196565.5">
    <property type="protein sequence ID" value="ENSMUSP00000143258.2"/>
    <property type="gene ID" value="ENSMUSG00000038975.15"/>
</dbReference>
<dbReference type="Bgee" id="ENSMUSG00000038975">
    <property type="expression patterns" value="Expressed in ectoplacental cone and 263 other cell types or tissues"/>
</dbReference>
<gene>
    <name evidence="1 2" type="primary">Rabggtb</name>
</gene>
<sequence>MVRAPSLRCAEAGVVWAVGRAAGHRGLAQHGEQAGLQGDHSCGAQAGLELSAMPLPRPP</sequence>
<evidence type="ECO:0000313" key="2">
    <source>
        <dbReference type="MGI" id="MGI:99537"/>
    </source>
</evidence>
<accession>A0A0G2JFP7</accession>